<sequence length="348" mass="35271">MTRAGGGPVARAGGGPVTRAPHRLVLVGSVLVDILMPVPALPERGGDVLASDAAIQAGGGFNVLAAARRLGLPAALAGRVGDGPFGRLVTAALAAEGIERLMPVSTGDTGVCVGLVEPDAERTFVTRPGVESELTSADLDAVEVRPGDALYVSGYDLCYPVTGPAVAAWCVDLDDSLLVLDPGPLAAEIPPRVLDPVLDRVDVLTLNEREARLLTGYEDLGEVGRALRDRLHPACTLLVRQGARGCTGWLPGRGEPEQVPAPAVAAVDSTGAGDTHTGAFLAALGLPGSMLPGSTLPGSTLPGSLLPGSVLVAVRVANAAAALSVTRAGSATAPQRDELDRLLESWGG</sequence>
<evidence type="ECO:0000256" key="1">
    <source>
        <dbReference type="ARBA" id="ARBA00010688"/>
    </source>
</evidence>
<evidence type="ECO:0000256" key="3">
    <source>
        <dbReference type="ARBA" id="ARBA00022777"/>
    </source>
</evidence>
<dbReference type="GO" id="GO:0016301">
    <property type="term" value="F:kinase activity"/>
    <property type="evidence" value="ECO:0007669"/>
    <property type="project" value="UniProtKB-KW"/>
</dbReference>
<dbReference type="SUPFAM" id="SSF53613">
    <property type="entry name" value="Ribokinase-like"/>
    <property type="match status" value="1"/>
</dbReference>
<comment type="caution">
    <text evidence="6">The sequence shown here is derived from an EMBL/GenBank/DDBJ whole genome shotgun (WGS) entry which is preliminary data.</text>
</comment>
<dbReference type="PANTHER" id="PTHR10584">
    <property type="entry name" value="SUGAR KINASE"/>
    <property type="match status" value="1"/>
</dbReference>
<proteinExistence type="inferred from homology"/>
<dbReference type="AlphaFoldDB" id="A0A8J3LZV6"/>
<organism evidence="6 7">
    <name type="scientific">Planosporangium flavigriseum</name>
    <dbReference type="NCBI Taxonomy" id="373681"/>
    <lineage>
        <taxon>Bacteria</taxon>
        <taxon>Bacillati</taxon>
        <taxon>Actinomycetota</taxon>
        <taxon>Actinomycetes</taxon>
        <taxon>Micromonosporales</taxon>
        <taxon>Micromonosporaceae</taxon>
        <taxon>Planosporangium</taxon>
    </lineage>
</organism>
<dbReference type="PANTHER" id="PTHR10584:SF166">
    <property type="entry name" value="RIBOKINASE"/>
    <property type="match status" value="1"/>
</dbReference>
<dbReference type="InterPro" id="IPR002139">
    <property type="entry name" value="Ribo/fructo_kinase"/>
</dbReference>
<gene>
    <name evidence="6" type="ORF">Pfl04_51980</name>
</gene>
<dbReference type="Proteomes" id="UP000653674">
    <property type="component" value="Unassembled WGS sequence"/>
</dbReference>
<keyword evidence="2 4" id="KW-0808">Transferase</keyword>
<comment type="similarity">
    <text evidence="1 4">Belongs to the carbohydrate kinase PfkB family.</text>
</comment>
<evidence type="ECO:0000259" key="5">
    <source>
        <dbReference type="Pfam" id="PF00294"/>
    </source>
</evidence>
<reference evidence="6" key="1">
    <citation type="submission" date="2021-01" db="EMBL/GenBank/DDBJ databases">
        <title>Whole genome shotgun sequence of Planosporangium flavigriseum NBRC 105377.</title>
        <authorList>
            <person name="Komaki H."/>
            <person name="Tamura T."/>
        </authorList>
    </citation>
    <scope>NUCLEOTIDE SEQUENCE</scope>
    <source>
        <strain evidence="6">NBRC 105377</strain>
    </source>
</reference>
<accession>A0A8J3LZV6</accession>
<keyword evidence="7" id="KW-1185">Reference proteome</keyword>
<evidence type="ECO:0000313" key="7">
    <source>
        <dbReference type="Proteomes" id="UP000653674"/>
    </source>
</evidence>
<evidence type="ECO:0000313" key="6">
    <source>
        <dbReference type="EMBL" id="GIG76794.1"/>
    </source>
</evidence>
<protein>
    <submittedName>
        <fullName evidence="6">Carbohydrate kinase</fullName>
    </submittedName>
</protein>
<dbReference type="Pfam" id="PF00294">
    <property type="entry name" value="PfkB"/>
    <property type="match status" value="1"/>
</dbReference>
<dbReference type="EMBL" id="BONU01000081">
    <property type="protein sequence ID" value="GIG76794.1"/>
    <property type="molecule type" value="Genomic_DNA"/>
</dbReference>
<keyword evidence="3 4" id="KW-0418">Kinase</keyword>
<dbReference type="GO" id="GO:0005829">
    <property type="term" value="C:cytosol"/>
    <property type="evidence" value="ECO:0007669"/>
    <property type="project" value="TreeGrafter"/>
</dbReference>
<dbReference type="InterPro" id="IPR029056">
    <property type="entry name" value="Ribokinase-like"/>
</dbReference>
<dbReference type="PRINTS" id="PR00990">
    <property type="entry name" value="RIBOKINASE"/>
</dbReference>
<dbReference type="InterPro" id="IPR002173">
    <property type="entry name" value="Carboh/pur_kinase_PfkB_CS"/>
</dbReference>
<dbReference type="InterPro" id="IPR011611">
    <property type="entry name" value="PfkB_dom"/>
</dbReference>
<dbReference type="GO" id="GO:0006796">
    <property type="term" value="P:phosphate-containing compound metabolic process"/>
    <property type="evidence" value="ECO:0007669"/>
    <property type="project" value="UniProtKB-ARBA"/>
</dbReference>
<feature type="domain" description="Carbohydrate kinase PfkB" evidence="5">
    <location>
        <begin position="23"/>
        <end position="332"/>
    </location>
</feature>
<dbReference type="Gene3D" id="3.40.1190.20">
    <property type="match status" value="1"/>
</dbReference>
<dbReference type="PROSITE" id="PS00584">
    <property type="entry name" value="PFKB_KINASES_2"/>
    <property type="match status" value="1"/>
</dbReference>
<evidence type="ECO:0000256" key="2">
    <source>
        <dbReference type="ARBA" id="ARBA00022679"/>
    </source>
</evidence>
<name>A0A8J3LZV6_9ACTN</name>
<evidence type="ECO:0000256" key="4">
    <source>
        <dbReference type="RuleBase" id="RU003704"/>
    </source>
</evidence>